<gene>
    <name evidence="2" type="ORF">IPH26_02985</name>
    <name evidence="3" type="ORF">IPH26_03030</name>
    <name evidence="4" type="ORF">IPH26_03630</name>
    <name evidence="5" type="ORF">IPH26_03670</name>
    <name evidence="6" type="ORF">IPH26_07295</name>
    <name evidence="7" type="ORF">IPH26_07515</name>
    <name evidence="8" type="ORF">IPH26_07575</name>
    <name evidence="9" type="ORF">IPH26_07590</name>
    <name evidence="10" type="ORF">IPH26_08335</name>
    <name evidence="11" type="ORF">IPH26_16515</name>
    <name evidence="12" type="ORF">IPH26_18470</name>
    <name evidence="13" type="ORF">IPH26_18510</name>
    <name evidence="14" type="ORF">IPH26_22360</name>
    <name evidence="15" type="ORF">IPH26_22845</name>
    <name evidence="16" type="ORF">IPH26_22885</name>
</gene>
<dbReference type="EMBL" id="JADJEV010000001">
    <property type="protein sequence ID" value="MBK6971962.1"/>
    <property type="molecule type" value="Genomic_DNA"/>
</dbReference>
<reference evidence="10" key="1">
    <citation type="submission" date="2020-10" db="EMBL/GenBank/DDBJ databases">
        <title>Connecting structure to function with the recovery of over 1000 high-quality activated sludge metagenome-assembled genomes encoding full-length rRNA genes using long-read sequencing.</title>
        <authorList>
            <person name="Singleton C.M."/>
            <person name="Petriglieri F."/>
            <person name="Kristensen J.M."/>
            <person name="Kirkegaard R.H."/>
            <person name="Michaelsen T.Y."/>
            <person name="Andersen M.H."/>
            <person name="Karst S.M."/>
            <person name="Dueholm M.S."/>
            <person name="Nielsen P.H."/>
            <person name="Albertsen M."/>
        </authorList>
    </citation>
    <scope>NUCLEOTIDE SEQUENCE</scope>
    <source>
        <strain evidence="10">Bjer_18-Q3-R1-45_BAT3C.347</strain>
    </source>
</reference>
<sequence length="309" mass="34990">MFQSDGLNLWQGNREIGAEDIAYIRTLIERFPRLARSELADTLCEHLGWLTPAGAPKKEACRKLLARLEAGGEIRLPARRTQGGDQTSGRDRAATPSVPIVSGESVQCTLAQLGPVRLRLLGQAHDVAQCNAYVERFHPLGYHKPFGYWARYRIEAADRSLGYLLLCGAARAIEPRDRWIGWSARQRLANLPWVVNNNRFLVFPWVRIEHLASHVLGQLARQLADDWQACWGYRPLLLESFVDPAHYRGTCYRGAGWQLLGHTSGRGLARPGKHYHSSAKLIFVKALQAQCRRLLCCDQLQERHEPWAK</sequence>
<protein>
    <submittedName>
        <fullName evidence="10">DUF4338 domain-containing protein</fullName>
    </submittedName>
</protein>
<dbReference type="Proteomes" id="UP000807785">
    <property type="component" value="Unassembled WGS sequence"/>
</dbReference>
<dbReference type="EMBL" id="JADJEV010000003">
    <property type="protein sequence ID" value="MBK6972813.1"/>
    <property type="molecule type" value="Genomic_DNA"/>
</dbReference>
<evidence type="ECO:0000256" key="1">
    <source>
        <dbReference type="SAM" id="MobiDB-lite"/>
    </source>
</evidence>
<evidence type="ECO:0000313" key="15">
    <source>
        <dbReference type="EMBL" id="MBK6975660.1"/>
    </source>
</evidence>
<dbReference type="EMBL" id="JADJEV010000005">
    <property type="protein sequence ID" value="MBK6975575.1"/>
    <property type="molecule type" value="Genomic_DNA"/>
</dbReference>
<evidence type="ECO:0000313" key="10">
    <source>
        <dbReference type="EMBL" id="MBK6972955.1"/>
    </source>
</evidence>
<evidence type="ECO:0000313" key="8">
    <source>
        <dbReference type="EMBL" id="MBK6972810.1"/>
    </source>
</evidence>
<comment type="caution">
    <text evidence="10">The sequence shown here is derived from an EMBL/GenBank/DDBJ whole genome shotgun (WGS) entry which is preliminary data.</text>
</comment>
<evidence type="ECO:0000313" key="14">
    <source>
        <dbReference type="EMBL" id="MBK6975575.1"/>
    </source>
</evidence>
<evidence type="ECO:0000313" key="4">
    <source>
        <dbReference type="EMBL" id="MBK6972065.1"/>
    </source>
</evidence>
<feature type="region of interest" description="Disordered" evidence="1">
    <location>
        <begin position="76"/>
        <end position="96"/>
    </location>
</feature>
<dbReference type="AlphaFoldDB" id="A0A9D7HTR8"/>
<dbReference type="EMBL" id="JADJEV010000005">
    <property type="protein sequence ID" value="MBK6975668.1"/>
    <property type="molecule type" value="Genomic_DNA"/>
</dbReference>
<dbReference type="EMBL" id="JADJEV010000005">
    <property type="protein sequence ID" value="MBK6975660.1"/>
    <property type="molecule type" value="Genomic_DNA"/>
</dbReference>
<evidence type="ECO:0000313" key="6">
    <source>
        <dbReference type="EMBL" id="MBK6972756.1"/>
    </source>
</evidence>
<evidence type="ECO:0000313" key="5">
    <source>
        <dbReference type="EMBL" id="MBK6972073.1"/>
    </source>
</evidence>
<evidence type="ECO:0000313" key="9">
    <source>
        <dbReference type="EMBL" id="MBK6972813.1"/>
    </source>
</evidence>
<dbReference type="InterPro" id="IPR025639">
    <property type="entry name" value="DruA"/>
</dbReference>
<evidence type="ECO:0000313" key="2">
    <source>
        <dbReference type="EMBL" id="MBK6971962.1"/>
    </source>
</evidence>
<dbReference type="EMBL" id="JADJEV010000001">
    <property type="protein sequence ID" value="MBK6971969.1"/>
    <property type="molecule type" value="Genomic_DNA"/>
</dbReference>
<evidence type="ECO:0000313" key="12">
    <source>
        <dbReference type="EMBL" id="MBK6974822.1"/>
    </source>
</evidence>
<evidence type="ECO:0000313" key="7">
    <source>
        <dbReference type="EMBL" id="MBK6972798.1"/>
    </source>
</evidence>
<name>A0A9D7HTR8_9PROT</name>
<dbReference type="EMBL" id="JADJEV010000002">
    <property type="protein sequence ID" value="MBK6972073.1"/>
    <property type="molecule type" value="Genomic_DNA"/>
</dbReference>
<dbReference type="EMBL" id="JADJEV010000004">
    <property type="protein sequence ID" value="MBK6974471.1"/>
    <property type="molecule type" value="Genomic_DNA"/>
</dbReference>
<dbReference type="EMBL" id="JADJEV010000003">
    <property type="protein sequence ID" value="MBK6972810.1"/>
    <property type="molecule type" value="Genomic_DNA"/>
</dbReference>
<dbReference type="EMBL" id="JADJEV010000005">
    <property type="protein sequence ID" value="MBK6974830.1"/>
    <property type="molecule type" value="Genomic_DNA"/>
</dbReference>
<organism evidence="10 17">
    <name type="scientific">Candidatus Methylophosphatis roskildensis</name>
    <dbReference type="NCBI Taxonomy" id="2899263"/>
    <lineage>
        <taxon>Bacteria</taxon>
        <taxon>Pseudomonadati</taxon>
        <taxon>Pseudomonadota</taxon>
        <taxon>Betaproteobacteria</taxon>
        <taxon>Nitrosomonadales</taxon>
        <taxon>Sterolibacteriaceae</taxon>
        <taxon>Candidatus Methylophosphatis</taxon>
    </lineage>
</organism>
<evidence type="ECO:0000313" key="3">
    <source>
        <dbReference type="EMBL" id="MBK6971969.1"/>
    </source>
</evidence>
<dbReference type="EMBL" id="JADJEV010000003">
    <property type="protein sequence ID" value="MBK6972756.1"/>
    <property type="molecule type" value="Genomic_DNA"/>
</dbReference>
<dbReference type="EMBL" id="JADJEV010000002">
    <property type="protein sequence ID" value="MBK6972065.1"/>
    <property type="molecule type" value="Genomic_DNA"/>
</dbReference>
<evidence type="ECO:0000313" key="13">
    <source>
        <dbReference type="EMBL" id="MBK6974830.1"/>
    </source>
</evidence>
<reference evidence="17" key="2">
    <citation type="journal article" date="2021" name="Nat. Commun.">
        <title>Connecting structure to function with the recovery of over 1000 high-quality metagenome-assembled genomes from activated sludge using long-read sequencing.</title>
        <authorList>
            <person name="Singleton C.M."/>
            <person name="Petriglieri F."/>
            <person name="Kristensen J.M."/>
            <person name="Kirkegaard R.H."/>
            <person name="Michaelsen T.Y."/>
            <person name="Andersen M.H."/>
            <person name="Kondrotaite Z."/>
            <person name="Karst S.M."/>
            <person name="Dueholm M.S."/>
            <person name="Nielsen P.H."/>
            <person name="Albertsen M."/>
        </authorList>
    </citation>
    <scope>NUCLEOTIDE SEQUENCE [LARGE SCALE GENOMIC DNA]</scope>
</reference>
<evidence type="ECO:0000313" key="16">
    <source>
        <dbReference type="EMBL" id="MBK6975668.1"/>
    </source>
</evidence>
<proteinExistence type="predicted"/>
<dbReference type="Pfam" id="PF14236">
    <property type="entry name" value="DruA"/>
    <property type="match status" value="1"/>
</dbReference>
<dbReference type="EMBL" id="JADJEV010000003">
    <property type="protein sequence ID" value="MBK6972955.1"/>
    <property type="molecule type" value="Genomic_DNA"/>
</dbReference>
<dbReference type="EMBL" id="JADJEV010000003">
    <property type="protein sequence ID" value="MBK6972798.1"/>
    <property type="molecule type" value="Genomic_DNA"/>
</dbReference>
<evidence type="ECO:0000313" key="17">
    <source>
        <dbReference type="Proteomes" id="UP000807785"/>
    </source>
</evidence>
<dbReference type="EMBL" id="JADJEV010000005">
    <property type="protein sequence ID" value="MBK6974822.1"/>
    <property type="molecule type" value="Genomic_DNA"/>
</dbReference>
<evidence type="ECO:0000313" key="11">
    <source>
        <dbReference type="EMBL" id="MBK6974471.1"/>
    </source>
</evidence>
<accession>A0A9D7HTR8</accession>